<dbReference type="SUPFAM" id="SSF51690">
    <property type="entry name" value="Nicotinate/Quinolinate PRTase C-terminal domain-like"/>
    <property type="match status" value="1"/>
</dbReference>
<comment type="PTM">
    <text evidence="10">Transiently phosphorylated on a His residue during the reaction cycle. Phosphorylation strongly increases the affinity for substrates and increases the rate of nicotinate D-ribonucleotide production. Dephosphorylation regenerates the low-affinity form of the enzyme, leading to product release.</text>
</comment>
<comment type="similarity">
    <text evidence="2 10">Belongs to the NAPRTase family.</text>
</comment>
<evidence type="ECO:0000256" key="7">
    <source>
        <dbReference type="ARBA" id="ARBA00022679"/>
    </source>
</evidence>
<dbReference type="PIRSF" id="PIRSF000484">
    <property type="entry name" value="NAPRT"/>
    <property type="match status" value="1"/>
</dbReference>
<keyword evidence="14" id="KW-0328">Glycosyltransferase</keyword>
<dbReference type="PANTHER" id="PTHR11098">
    <property type="entry name" value="NICOTINATE PHOSPHORIBOSYLTRANSFERASE"/>
    <property type="match status" value="1"/>
</dbReference>
<keyword evidence="6 10" id="KW-0662">Pyridine nucleotide biosynthesis</keyword>
<feature type="domain" description="Nicotinate phosphoribosyltransferase N-terminal" evidence="12">
    <location>
        <begin position="14"/>
        <end position="140"/>
    </location>
</feature>
<dbReference type="Pfam" id="PF04095">
    <property type="entry name" value="NAPRTase"/>
    <property type="match status" value="1"/>
</dbReference>
<dbReference type="FunFam" id="3.20.140.10:FF:000002">
    <property type="entry name" value="Nicotinate phosphoribosyltransferase"/>
    <property type="match status" value="1"/>
</dbReference>
<keyword evidence="15" id="KW-1185">Reference proteome</keyword>
<dbReference type="Gene3D" id="3.20.140.10">
    <property type="entry name" value="nicotinate phosphoribosyltransferase"/>
    <property type="match status" value="1"/>
</dbReference>
<dbReference type="PANTHER" id="PTHR11098:SF1">
    <property type="entry name" value="NICOTINATE PHOSPHORIBOSYLTRANSFERASE"/>
    <property type="match status" value="1"/>
</dbReference>
<dbReference type="SUPFAM" id="SSF54675">
    <property type="entry name" value="Nicotinate/Quinolinate PRTase N-terminal domain-like"/>
    <property type="match status" value="1"/>
</dbReference>
<dbReference type="EC" id="6.3.4.21" evidence="3 10"/>
<reference evidence="14" key="1">
    <citation type="submission" date="2022-10" db="EMBL/GenBank/DDBJ databases">
        <title>Novel sulphate-reducing endosymbionts in the free-living metamonad Anaeramoeba.</title>
        <authorList>
            <person name="Jerlstrom-Hultqvist J."/>
            <person name="Cepicka I."/>
            <person name="Gallot-Lavallee L."/>
            <person name="Salas-Leiva D."/>
            <person name="Curtis B.A."/>
            <person name="Zahonova K."/>
            <person name="Pipaliya S."/>
            <person name="Dacks J."/>
            <person name="Roger A.J."/>
        </authorList>
    </citation>
    <scope>NUCLEOTIDE SEQUENCE</scope>
    <source>
        <strain evidence="14">BMAN</strain>
    </source>
</reference>
<protein>
    <recommendedName>
        <fullName evidence="3 10">Nicotinate phosphoribosyltransferase</fullName>
        <ecNumber evidence="3 10">6.3.4.21</ecNumber>
    </recommendedName>
</protein>
<dbReference type="EMBL" id="JAPDFW010000068">
    <property type="protein sequence ID" value="KAJ5074844.1"/>
    <property type="molecule type" value="Genomic_DNA"/>
</dbReference>
<sequence>MLKIKTTNSLVTPLLTDKYQLTMAYAYWKSEKQNQDAVFDLFFRKNPFKGEFTVFGGLDEVIKFLHNFKFQQDDIDYLKTTMPNCEQGFFDYLLSLDASKVKLFAIDHGTICFPKIPLVRVQGPLAVVQLLETPLLNLINYPSLMATNAARFKLASGPKVTLLEFGCRRAQGPDGAISASKYSFVGGFDATSHVEAGKLFGIPIQGTHAHSFVSSYMDFSDIKNPTLKDSKGEKEVNFVEFTLEARKETGYLNTNDSELAAFIGYALSFPDGFLALVDTYDTLLSGVPNFLTVAYSLHKLGYKSVGIRLDSGDLAELSKQSRKMFTECGEKFGVDYFKDFRIVASNDINEPAIHKLNANNHEINVFGIGTHLVTCQAQPALGCVFKLVEIDGVPRIKLSNELIKITIPGKKEAYRLFGKDNQPLLDVLVKTDSEQIPKVGERFLCRDPAIESKRMVVTPSKVVPLHSCYWDGKQVKDVPSLAETRKFVLQQLENINPVHLDLLKPKQYPVTLSDELYHFLHDLWLKEQPPIELK</sequence>
<evidence type="ECO:0000259" key="11">
    <source>
        <dbReference type="Pfam" id="PF04095"/>
    </source>
</evidence>
<dbReference type="InterPro" id="IPR036068">
    <property type="entry name" value="Nicotinate_pribotase-like_C"/>
</dbReference>
<dbReference type="Pfam" id="PF17767">
    <property type="entry name" value="NAPRTase_N"/>
    <property type="match status" value="1"/>
</dbReference>
<evidence type="ECO:0000256" key="6">
    <source>
        <dbReference type="ARBA" id="ARBA00022642"/>
    </source>
</evidence>
<evidence type="ECO:0000256" key="2">
    <source>
        <dbReference type="ARBA" id="ARBA00010897"/>
    </source>
</evidence>
<dbReference type="Proteomes" id="UP001149090">
    <property type="component" value="Unassembled WGS sequence"/>
</dbReference>
<feature type="domain" description="Nicotinate/nicotinamide phosphoribosyltransferase" evidence="11">
    <location>
        <begin position="305"/>
        <end position="404"/>
    </location>
</feature>
<organism evidence="14 15">
    <name type="scientific">Anaeramoeba ignava</name>
    <name type="common">Anaerobic marine amoeba</name>
    <dbReference type="NCBI Taxonomy" id="1746090"/>
    <lineage>
        <taxon>Eukaryota</taxon>
        <taxon>Metamonada</taxon>
        <taxon>Anaeramoebidae</taxon>
        <taxon>Anaeramoeba</taxon>
    </lineage>
</organism>
<dbReference type="InterPro" id="IPR041525">
    <property type="entry name" value="N/Namide_PRibTrfase"/>
</dbReference>
<feature type="domain" description="Nicotinate phosphoribosyltransferase C-terminal" evidence="13">
    <location>
        <begin position="410"/>
        <end position="519"/>
    </location>
</feature>
<comment type="caution">
    <text evidence="14">The sequence shown here is derived from an EMBL/GenBank/DDBJ whole genome shotgun (WGS) entry which is preliminary data.</text>
</comment>
<proteinExistence type="inferred from homology"/>
<accession>A0A9Q0RC73</accession>
<dbReference type="GO" id="GO:0004516">
    <property type="term" value="F:nicotinate phosphoribosyltransferase activity"/>
    <property type="evidence" value="ECO:0007669"/>
    <property type="project" value="UniProtKB-UniRule"/>
</dbReference>
<keyword evidence="4" id="KW-0597">Phosphoprotein</keyword>
<comment type="pathway">
    <text evidence="1 10">Cofactor biosynthesis; NAD(+) biosynthesis; nicotinate D-ribonucleotide from nicotinate: step 1/1.</text>
</comment>
<dbReference type="GO" id="GO:0005829">
    <property type="term" value="C:cytosol"/>
    <property type="evidence" value="ECO:0007669"/>
    <property type="project" value="TreeGrafter"/>
</dbReference>
<dbReference type="CDD" id="cd01570">
    <property type="entry name" value="NAPRTase_A"/>
    <property type="match status" value="1"/>
</dbReference>
<evidence type="ECO:0000313" key="15">
    <source>
        <dbReference type="Proteomes" id="UP001149090"/>
    </source>
</evidence>
<evidence type="ECO:0000256" key="10">
    <source>
        <dbReference type="RuleBase" id="RU365100"/>
    </source>
</evidence>
<dbReference type="NCBIfam" id="TIGR01513">
    <property type="entry name" value="NAPRTase_put"/>
    <property type="match status" value="1"/>
</dbReference>
<evidence type="ECO:0000256" key="5">
    <source>
        <dbReference type="ARBA" id="ARBA00022598"/>
    </source>
</evidence>
<evidence type="ECO:0000256" key="8">
    <source>
        <dbReference type="ARBA" id="ARBA00023426"/>
    </source>
</evidence>
<evidence type="ECO:0000259" key="13">
    <source>
        <dbReference type="Pfam" id="PF17956"/>
    </source>
</evidence>
<evidence type="ECO:0000256" key="4">
    <source>
        <dbReference type="ARBA" id="ARBA00022553"/>
    </source>
</evidence>
<dbReference type="GO" id="GO:0016757">
    <property type="term" value="F:glycosyltransferase activity"/>
    <property type="evidence" value="ECO:0007669"/>
    <property type="project" value="UniProtKB-KW"/>
</dbReference>
<gene>
    <name evidence="14" type="ORF">M0811_07887</name>
</gene>
<evidence type="ECO:0000256" key="3">
    <source>
        <dbReference type="ARBA" id="ARBA00013236"/>
    </source>
</evidence>
<evidence type="ECO:0000259" key="12">
    <source>
        <dbReference type="Pfam" id="PF17767"/>
    </source>
</evidence>
<dbReference type="Pfam" id="PF17956">
    <property type="entry name" value="NAPRTase_C"/>
    <property type="match status" value="1"/>
</dbReference>
<dbReference type="InterPro" id="IPR006405">
    <property type="entry name" value="Nic_PRibTrfase_pncB"/>
</dbReference>
<dbReference type="InterPro" id="IPR040727">
    <property type="entry name" value="NAPRTase_N"/>
</dbReference>
<dbReference type="InterPro" id="IPR013785">
    <property type="entry name" value="Aldolase_TIM"/>
</dbReference>
<evidence type="ECO:0000256" key="9">
    <source>
        <dbReference type="ARBA" id="ARBA00048668"/>
    </source>
</evidence>
<dbReference type="OrthoDB" id="193380at2759"/>
<evidence type="ECO:0000256" key="1">
    <source>
        <dbReference type="ARBA" id="ARBA00004952"/>
    </source>
</evidence>
<keyword evidence="7 10" id="KW-0808">Transferase</keyword>
<comment type="function">
    <text evidence="8">Catalyzes the first step in the biosynthesis of NAD from nicotinic acid, the ATP-dependent synthesis of beta-nicotinate D-ribonucleotide from nicotinate and 5-phospho-D-ribose 1-phosphate. Helps prevent cellular oxidative stress via its role in NAD biosynthesis.</text>
</comment>
<dbReference type="AlphaFoldDB" id="A0A9Q0RC73"/>
<dbReference type="InterPro" id="IPR041619">
    <property type="entry name" value="NAPRTase_C"/>
</dbReference>
<name>A0A9Q0RC73_ANAIG</name>
<comment type="catalytic activity">
    <reaction evidence="9 10">
        <text>5-phospho-alpha-D-ribose 1-diphosphate + nicotinate + ATP + H2O = nicotinate beta-D-ribonucleotide + ADP + phosphate + diphosphate</text>
        <dbReference type="Rhea" id="RHEA:36163"/>
        <dbReference type="ChEBI" id="CHEBI:15377"/>
        <dbReference type="ChEBI" id="CHEBI:30616"/>
        <dbReference type="ChEBI" id="CHEBI:32544"/>
        <dbReference type="ChEBI" id="CHEBI:33019"/>
        <dbReference type="ChEBI" id="CHEBI:43474"/>
        <dbReference type="ChEBI" id="CHEBI:57502"/>
        <dbReference type="ChEBI" id="CHEBI:58017"/>
        <dbReference type="ChEBI" id="CHEBI:456216"/>
        <dbReference type="EC" id="6.3.4.21"/>
    </reaction>
</comment>
<dbReference type="GO" id="GO:0034355">
    <property type="term" value="P:NAD+ biosynthetic process via the salvage pathway"/>
    <property type="evidence" value="ECO:0007669"/>
    <property type="project" value="TreeGrafter"/>
</dbReference>
<dbReference type="Gene3D" id="3.20.20.70">
    <property type="entry name" value="Aldolase class I"/>
    <property type="match status" value="1"/>
</dbReference>
<dbReference type="OMA" id="VYFPGSP"/>
<keyword evidence="5 10" id="KW-0436">Ligase</keyword>
<evidence type="ECO:0000313" key="14">
    <source>
        <dbReference type="EMBL" id="KAJ5074844.1"/>
    </source>
</evidence>
<dbReference type="InterPro" id="IPR007229">
    <property type="entry name" value="Nic_PRibTrfase-Fam"/>
</dbReference>